<evidence type="ECO:0000256" key="6">
    <source>
        <dbReference type="ARBA" id="ARBA00023125"/>
    </source>
</evidence>
<dbReference type="AlphaFoldDB" id="A0A8S3XV21"/>
<feature type="domain" description="BED-type" evidence="10">
    <location>
        <begin position="2"/>
        <end position="45"/>
    </location>
</feature>
<dbReference type="Proteomes" id="UP000691718">
    <property type="component" value="Unassembled WGS sequence"/>
</dbReference>
<dbReference type="Pfam" id="PF05699">
    <property type="entry name" value="Dimer_Tnp_hAT"/>
    <property type="match status" value="1"/>
</dbReference>
<evidence type="ECO:0000256" key="1">
    <source>
        <dbReference type="ARBA" id="ARBA00004123"/>
    </source>
</evidence>
<dbReference type="GO" id="GO:0005634">
    <property type="term" value="C:nucleus"/>
    <property type="evidence" value="ECO:0007669"/>
    <property type="project" value="UniProtKB-SubCell"/>
</dbReference>
<keyword evidence="4" id="KW-0862">Zinc</keyword>
<name>A0A8S3XV21_PARAO</name>
<comment type="subcellular location">
    <subcellularLocation>
        <location evidence="1">Nucleus</location>
    </subcellularLocation>
</comment>
<proteinExistence type="predicted"/>
<keyword evidence="12" id="KW-1185">Reference proteome</keyword>
<evidence type="ECO:0000313" key="12">
    <source>
        <dbReference type="Proteomes" id="UP000691718"/>
    </source>
</evidence>
<dbReference type="GO" id="GO:0003677">
    <property type="term" value="F:DNA binding"/>
    <property type="evidence" value="ECO:0007669"/>
    <property type="project" value="UniProtKB-KW"/>
</dbReference>
<dbReference type="EMBL" id="CAJQZP010001367">
    <property type="protein sequence ID" value="CAG5042003.1"/>
    <property type="molecule type" value="Genomic_DNA"/>
</dbReference>
<dbReference type="GO" id="GO:0008270">
    <property type="term" value="F:zinc ion binding"/>
    <property type="evidence" value="ECO:0007669"/>
    <property type="project" value="UniProtKB-KW"/>
</dbReference>
<keyword evidence="7" id="KW-0804">Transcription</keyword>
<dbReference type="PANTHER" id="PTHR46481:SF10">
    <property type="entry name" value="ZINC FINGER BED DOMAIN-CONTAINING PROTEIN 39"/>
    <property type="match status" value="1"/>
</dbReference>
<dbReference type="InterPro" id="IPR008906">
    <property type="entry name" value="HATC_C_dom"/>
</dbReference>
<sequence length="607" mass="69600">MSSKSRAWDYFKKTNEKFAKCSLCKREFKLSGNTTNLIDHMKRKHNEVWMWSSTVSVTQDVDTTEQNEKMVPSPKKRNTLKNYFDRSSKYPDGKTKQNLDNKYVRMIAVDMEPLRKGEHEGFRDFVNALDSRYEIPDTTILKKKLLPEYYENVKQKLVIALSKAEHVSVTTDLWTSIANEGILSVTCHFFHNEKLIAPLLEVVKMEGSHNAENIASMLDATLSKWDIRSKCEAITTDNAQTMINAAAKLHIRHIPCFAHTLNLTVSDSFAVTCLDQILKKCKSIVTFFKMSTLASDKLRAIQRELNKPELKVIQEVPTRWNSAYHMLQRIVTMKTELTLALNECNRAPPGVNADEYLIIQETIQILEPFDLATTKISGESYITLSLIIPLIRGIKTKLVEVEFQIVTESGNKILLCMKGSVDKRLSPYESRTPVVLATILDPRFKKKGFKTSDDEKRAGQWLEKAYASHLTKERLAVEETQPTPSTSSGTSNDLLGFLDVPDVSTPLSNSLVDVRQYLEKPVIDRKECPITYWKYTNNKLKELAMLYLCIPASSVPSERIFSKAGQILTERRNRLKEKRLNELLFIKQNSCYFNDWFLTIIMMNTDF</sequence>
<organism evidence="11 12">
    <name type="scientific">Parnassius apollo</name>
    <name type="common">Apollo butterfly</name>
    <name type="synonym">Papilio apollo</name>
    <dbReference type="NCBI Taxonomy" id="110799"/>
    <lineage>
        <taxon>Eukaryota</taxon>
        <taxon>Metazoa</taxon>
        <taxon>Ecdysozoa</taxon>
        <taxon>Arthropoda</taxon>
        <taxon>Hexapoda</taxon>
        <taxon>Insecta</taxon>
        <taxon>Pterygota</taxon>
        <taxon>Neoptera</taxon>
        <taxon>Endopterygota</taxon>
        <taxon>Lepidoptera</taxon>
        <taxon>Glossata</taxon>
        <taxon>Ditrysia</taxon>
        <taxon>Papilionoidea</taxon>
        <taxon>Papilionidae</taxon>
        <taxon>Parnassiinae</taxon>
        <taxon>Parnassini</taxon>
        <taxon>Parnassius</taxon>
        <taxon>Parnassius</taxon>
    </lineage>
</organism>
<dbReference type="InterPro" id="IPR003656">
    <property type="entry name" value="Znf_BED"/>
</dbReference>
<evidence type="ECO:0000313" key="11">
    <source>
        <dbReference type="EMBL" id="CAG5042003.1"/>
    </source>
</evidence>
<comment type="caution">
    <text evidence="11">The sequence shown here is derived from an EMBL/GenBank/DDBJ whole genome shotgun (WGS) entry which is preliminary data.</text>
</comment>
<dbReference type="GO" id="GO:0046983">
    <property type="term" value="F:protein dimerization activity"/>
    <property type="evidence" value="ECO:0007669"/>
    <property type="project" value="InterPro"/>
</dbReference>
<evidence type="ECO:0000256" key="7">
    <source>
        <dbReference type="ARBA" id="ARBA00023163"/>
    </source>
</evidence>
<dbReference type="Pfam" id="PF02892">
    <property type="entry name" value="zf-BED"/>
    <property type="match status" value="1"/>
</dbReference>
<evidence type="ECO:0000256" key="4">
    <source>
        <dbReference type="ARBA" id="ARBA00022833"/>
    </source>
</evidence>
<evidence type="ECO:0000256" key="5">
    <source>
        <dbReference type="ARBA" id="ARBA00023015"/>
    </source>
</evidence>
<dbReference type="OrthoDB" id="7183474at2759"/>
<keyword evidence="8" id="KW-0539">Nucleus</keyword>
<gene>
    <name evidence="11" type="ORF">PAPOLLO_LOCUS22320</name>
</gene>
<reference evidence="11" key="1">
    <citation type="submission" date="2021-04" db="EMBL/GenBank/DDBJ databases">
        <authorList>
            <person name="Tunstrom K."/>
        </authorList>
    </citation>
    <scope>NUCLEOTIDE SEQUENCE</scope>
</reference>
<dbReference type="PROSITE" id="PS50808">
    <property type="entry name" value="ZF_BED"/>
    <property type="match status" value="1"/>
</dbReference>
<keyword evidence="3 9" id="KW-0863">Zinc-finger</keyword>
<protein>
    <submittedName>
        <fullName evidence="11">(apollo) hypothetical protein</fullName>
    </submittedName>
</protein>
<evidence type="ECO:0000259" key="10">
    <source>
        <dbReference type="PROSITE" id="PS50808"/>
    </source>
</evidence>
<keyword evidence="6" id="KW-0238">DNA-binding</keyword>
<dbReference type="PANTHER" id="PTHR46481">
    <property type="entry name" value="ZINC FINGER BED DOMAIN-CONTAINING PROTEIN 4"/>
    <property type="match status" value="1"/>
</dbReference>
<dbReference type="InterPro" id="IPR052035">
    <property type="entry name" value="ZnF_BED_domain_contain"/>
</dbReference>
<evidence type="ECO:0000256" key="2">
    <source>
        <dbReference type="ARBA" id="ARBA00022723"/>
    </source>
</evidence>
<dbReference type="SMART" id="SM00614">
    <property type="entry name" value="ZnF_BED"/>
    <property type="match status" value="1"/>
</dbReference>
<evidence type="ECO:0000256" key="9">
    <source>
        <dbReference type="PROSITE-ProRule" id="PRU00027"/>
    </source>
</evidence>
<evidence type="ECO:0000256" key="8">
    <source>
        <dbReference type="ARBA" id="ARBA00023242"/>
    </source>
</evidence>
<accession>A0A8S3XV21</accession>
<evidence type="ECO:0000256" key="3">
    <source>
        <dbReference type="ARBA" id="ARBA00022771"/>
    </source>
</evidence>
<keyword evidence="5" id="KW-0805">Transcription regulation</keyword>
<keyword evidence="2" id="KW-0479">Metal-binding</keyword>